<evidence type="ECO:0000256" key="1">
    <source>
        <dbReference type="ARBA" id="ARBA00000085"/>
    </source>
</evidence>
<dbReference type="GO" id="GO:0000155">
    <property type="term" value="F:phosphorelay sensor kinase activity"/>
    <property type="evidence" value="ECO:0007669"/>
    <property type="project" value="TreeGrafter"/>
</dbReference>
<dbReference type="Pfam" id="PF02518">
    <property type="entry name" value="HATPase_c"/>
    <property type="match status" value="1"/>
</dbReference>
<evidence type="ECO:0000256" key="4">
    <source>
        <dbReference type="ARBA" id="ARBA00022777"/>
    </source>
</evidence>
<feature type="non-terminal residue" evidence="9">
    <location>
        <position position="1"/>
    </location>
</feature>
<feature type="region of interest" description="Disordered" evidence="6">
    <location>
        <begin position="51"/>
        <end position="81"/>
    </location>
</feature>
<feature type="domain" description="Histidine kinase" evidence="7">
    <location>
        <begin position="313"/>
        <end position="439"/>
    </location>
</feature>
<dbReference type="SUPFAM" id="SSF52172">
    <property type="entry name" value="CheY-like"/>
    <property type="match status" value="1"/>
</dbReference>
<dbReference type="InterPro" id="IPR011006">
    <property type="entry name" value="CheY-like_superfamily"/>
</dbReference>
<dbReference type="InterPro" id="IPR005467">
    <property type="entry name" value="His_kinase_dom"/>
</dbReference>
<feature type="compositionally biased region" description="Polar residues" evidence="6">
    <location>
        <begin position="57"/>
        <end position="68"/>
    </location>
</feature>
<feature type="compositionally biased region" description="Polar residues" evidence="6">
    <location>
        <begin position="625"/>
        <end position="644"/>
    </location>
</feature>
<comment type="caution">
    <text evidence="9">The sequence shown here is derived from an EMBL/GenBank/DDBJ whole genome shotgun (WGS) entry which is preliminary data.</text>
</comment>
<dbReference type="InterPro" id="IPR036890">
    <property type="entry name" value="HATPase_C_sf"/>
</dbReference>
<dbReference type="GO" id="GO:0009927">
    <property type="term" value="F:histidine phosphotransfer kinase activity"/>
    <property type="evidence" value="ECO:0007669"/>
    <property type="project" value="TreeGrafter"/>
</dbReference>
<dbReference type="PRINTS" id="PR00344">
    <property type="entry name" value="BCTRLSENSOR"/>
</dbReference>
<dbReference type="InterPro" id="IPR004358">
    <property type="entry name" value="Sig_transdc_His_kin-like_C"/>
</dbReference>
<evidence type="ECO:0000259" key="8">
    <source>
        <dbReference type="PROSITE" id="PS50110"/>
    </source>
</evidence>
<dbReference type="InterPro" id="IPR003594">
    <property type="entry name" value="HATPase_dom"/>
</dbReference>
<dbReference type="STRING" id="1507870.A0A1V8S8J9"/>
<feature type="region of interest" description="Disordered" evidence="6">
    <location>
        <begin position="582"/>
        <end position="602"/>
    </location>
</feature>
<dbReference type="GO" id="GO:0005886">
    <property type="term" value="C:plasma membrane"/>
    <property type="evidence" value="ECO:0007669"/>
    <property type="project" value="TreeGrafter"/>
</dbReference>
<dbReference type="OrthoDB" id="60033at2759"/>
<accession>A0A1V8S8J9</accession>
<keyword evidence="4" id="KW-0418">Kinase</keyword>
<feature type="region of interest" description="Disordered" evidence="6">
    <location>
        <begin position="617"/>
        <end position="647"/>
    </location>
</feature>
<evidence type="ECO:0000313" key="9">
    <source>
        <dbReference type="EMBL" id="OQN95240.1"/>
    </source>
</evidence>
<evidence type="ECO:0000259" key="7">
    <source>
        <dbReference type="PROSITE" id="PS50109"/>
    </source>
</evidence>
<dbReference type="InParanoid" id="A0A1V8S8J9"/>
<organism evidence="9 10">
    <name type="scientific">Cryoendolithus antarcticus</name>
    <dbReference type="NCBI Taxonomy" id="1507870"/>
    <lineage>
        <taxon>Eukaryota</taxon>
        <taxon>Fungi</taxon>
        <taxon>Dikarya</taxon>
        <taxon>Ascomycota</taxon>
        <taxon>Pezizomycotina</taxon>
        <taxon>Dothideomycetes</taxon>
        <taxon>Dothideomycetidae</taxon>
        <taxon>Cladosporiales</taxon>
        <taxon>Cladosporiaceae</taxon>
        <taxon>Cryoendolithus</taxon>
    </lineage>
</organism>
<dbReference type="Proteomes" id="UP000192596">
    <property type="component" value="Unassembled WGS sequence"/>
</dbReference>
<keyword evidence="3" id="KW-0808">Transferase</keyword>
<dbReference type="PANTHER" id="PTHR43047">
    <property type="entry name" value="TWO-COMPONENT HISTIDINE PROTEIN KINASE"/>
    <property type="match status" value="1"/>
</dbReference>
<proteinExistence type="predicted"/>
<comment type="caution">
    <text evidence="5">Lacks conserved residue(s) required for the propagation of feature annotation.</text>
</comment>
<dbReference type="PROSITE" id="PS50109">
    <property type="entry name" value="HIS_KIN"/>
    <property type="match status" value="1"/>
</dbReference>
<gene>
    <name evidence="9" type="ORF">B0A48_18619</name>
</gene>
<evidence type="ECO:0000256" key="3">
    <source>
        <dbReference type="ARBA" id="ARBA00022679"/>
    </source>
</evidence>
<dbReference type="Gene3D" id="3.30.565.10">
    <property type="entry name" value="Histidine kinase-like ATPase, C-terminal domain"/>
    <property type="match status" value="1"/>
</dbReference>
<dbReference type="EC" id="2.7.13.3" evidence="2"/>
<reference evidence="10" key="1">
    <citation type="submission" date="2017-03" db="EMBL/GenBank/DDBJ databases">
        <title>Genomes of endolithic fungi from Antarctica.</title>
        <authorList>
            <person name="Coleine C."/>
            <person name="Masonjones S."/>
            <person name="Stajich J.E."/>
        </authorList>
    </citation>
    <scope>NUCLEOTIDE SEQUENCE [LARGE SCALE GENOMIC DNA]</scope>
    <source>
        <strain evidence="10">CCFEE 5527</strain>
    </source>
</reference>
<feature type="domain" description="Response regulatory" evidence="8">
    <location>
        <begin position="667"/>
        <end position="722"/>
    </location>
</feature>
<evidence type="ECO:0000256" key="5">
    <source>
        <dbReference type="PROSITE-ProRule" id="PRU00169"/>
    </source>
</evidence>
<evidence type="ECO:0000313" key="10">
    <source>
        <dbReference type="Proteomes" id="UP000192596"/>
    </source>
</evidence>
<evidence type="ECO:0000256" key="6">
    <source>
        <dbReference type="SAM" id="MobiDB-lite"/>
    </source>
</evidence>
<dbReference type="EMBL" id="NAJO01000121">
    <property type="protein sequence ID" value="OQN95240.1"/>
    <property type="molecule type" value="Genomic_DNA"/>
</dbReference>
<sequence>TKLDICIGVLLVVHDSARQDPSEQEMVFLQGMAKRCMGQLEMTRVDKWQAHTDSRGNPEQLSQPAQQGEKSHGSDDAIHGGTAHRKTFKRAAACLRTSLEVDGVMFVDGFTEWHGETLPVGEPELELEREITQITKAKRTKDMTMDSATANEETRVFTSAGYKKDICTARRAEILGYSIQYGQSMPPTRKLTESIKGMAHTDEGFLQNFLARHPEGRTWYFDEAGKPFLFDGDALVSDTLSNVLQYAKINDFEQKRNRPEQNRPRDSPWALENKAQKASARSYNAVSSDRAPTVTLNIHYRESWIFVTEPGALRRIMMNIIGNAVKYSPEGFVAVSLDAWDAEKLDSQDEAQRRWSDKDETEKKLITFTVQDTGKGMSKDFLQNQLFLPFHQEDAVRSEGVGLGLSIVKSLVNLLDGKIEVTSQVGKGSEFKISIPMAAGEIRQDVPDVPTIESNIAVLRLRNFTVAIHGLEHATAHSLRAYLVNWFNCAVVSLGDKGPHPDVILADGTDHDNFEELQTRLNAYHSRSAVLTVSSGLPKPASSMYVAGKHIRETISCPFGPHKFAKALIRCLERLQDLNQSQVKTNDAEKQPEALSTKSSHSTVAIATPHFTTAISLPREHGSVLRNQQTSASVRSPHSPTGRISPSPADVFQSECADTLVAKADPSILLVEDNKINLKLLETFVAKRGYTNVESAADGLQAVQAAERRAEGFDIIITGEQA</sequence>
<keyword evidence="10" id="KW-1185">Reference proteome</keyword>
<name>A0A1V8S8J9_9PEZI</name>
<dbReference type="SUPFAM" id="SSF55874">
    <property type="entry name" value="ATPase domain of HSP90 chaperone/DNA topoisomerase II/histidine kinase"/>
    <property type="match status" value="1"/>
</dbReference>
<dbReference type="PROSITE" id="PS50110">
    <property type="entry name" value="RESPONSE_REGULATORY"/>
    <property type="match status" value="1"/>
</dbReference>
<evidence type="ECO:0000256" key="2">
    <source>
        <dbReference type="ARBA" id="ARBA00012438"/>
    </source>
</evidence>
<comment type="catalytic activity">
    <reaction evidence="1">
        <text>ATP + protein L-histidine = ADP + protein N-phospho-L-histidine.</text>
        <dbReference type="EC" id="2.7.13.3"/>
    </reaction>
</comment>
<feature type="compositionally biased region" description="Basic and acidic residues" evidence="6">
    <location>
        <begin position="69"/>
        <end position="78"/>
    </location>
</feature>
<dbReference type="PANTHER" id="PTHR43047:SF72">
    <property type="entry name" value="OSMOSENSING HISTIDINE PROTEIN KINASE SLN1"/>
    <property type="match status" value="1"/>
</dbReference>
<dbReference type="SMART" id="SM00387">
    <property type="entry name" value="HATPase_c"/>
    <property type="match status" value="1"/>
</dbReference>
<dbReference type="Gene3D" id="3.40.50.2300">
    <property type="match status" value="1"/>
</dbReference>
<dbReference type="AlphaFoldDB" id="A0A1V8S8J9"/>
<dbReference type="InterPro" id="IPR001789">
    <property type="entry name" value="Sig_transdc_resp-reg_receiver"/>
</dbReference>
<protein>
    <recommendedName>
        <fullName evidence="2">histidine kinase</fullName>
        <ecNumber evidence="2">2.7.13.3</ecNumber>
    </recommendedName>
</protein>